<dbReference type="Pfam" id="PF21760">
    <property type="entry name" value="SecD_1st"/>
    <property type="match status" value="1"/>
</dbReference>
<dbReference type="InterPro" id="IPR001036">
    <property type="entry name" value="Acrflvin-R"/>
</dbReference>
<keyword evidence="14" id="KW-1185">Reference proteome</keyword>
<dbReference type="InterPro" id="IPR048631">
    <property type="entry name" value="SecD_1st"/>
</dbReference>
<feature type="domain" description="Protein export membrane protein SecD/SecF C-terminal" evidence="10">
    <location>
        <begin position="230"/>
        <end position="402"/>
    </location>
</feature>
<feature type="transmembrane region" description="Helical" evidence="9">
    <location>
        <begin position="376"/>
        <end position="399"/>
    </location>
</feature>
<dbReference type="NCBIfam" id="TIGR01129">
    <property type="entry name" value="secD"/>
    <property type="match status" value="1"/>
</dbReference>
<proteinExistence type="inferred from homology"/>
<dbReference type="Pfam" id="PF22599">
    <property type="entry name" value="SecDF_P1_head"/>
    <property type="match status" value="1"/>
</dbReference>
<dbReference type="RefSeq" id="WP_186856619.1">
    <property type="nucleotide sequence ID" value="NZ_JACOON010000001.1"/>
</dbReference>
<keyword evidence="2 9" id="KW-0813">Transport</keyword>
<evidence type="ECO:0000256" key="2">
    <source>
        <dbReference type="ARBA" id="ARBA00022448"/>
    </source>
</evidence>
<protein>
    <recommendedName>
        <fullName evidence="9">Protein translocase subunit SecD</fullName>
    </recommendedName>
</protein>
<keyword evidence="7 9" id="KW-0811">Translocation</keyword>
<keyword evidence="4 9" id="KW-0812">Transmembrane</keyword>
<evidence type="ECO:0000256" key="9">
    <source>
        <dbReference type="HAMAP-Rule" id="MF_01463"/>
    </source>
</evidence>
<dbReference type="NCBIfam" id="TIGR00916">
    <property type="entry name" value="2A0604s01"/>
    <property type="match status" value="1"/>
</dbReference>
<dbReference type="InterPro" id="IPR048634">
    <property type="entry name" value="SecD_SecF_C"/>
</dbReference>
<evidence type="ECO:0000259" key="11">
    <source>
        <dbReference type="Pfam" id="PF21760"/>
    </source>
</evidence>
<feature type="transmembrane region" description="Helical" evidence="9">
    <location>
        <begin position="252"/>
        <end position="270"/>
    </location>
</feature>
<keyword evidence="6 9" id="KW-1133">Transmembrane helix</keyword>
<comment type="caution">
    <text evidence="13">The sequence shown here is derived from an EMBL/GenBank/DDBJ whole genome shotgun (WGS) entry which is preliminary data.</text>
</comment>
<gene>
    <name evidence="9 13" type="primary">secD</name>
    <name evidence="13" type="ORF">H8S18_01935</name>
</gene>
<evidence type="ECO:0000313" key="14">
    <source>
        <dbReference type="Proteomes" id="UP000606889"/>
    </source>
</evidence>
<dbReference type="PRINTS" id="PR00702">
    <property type="entry name" value="ACRIFLAVINRP"/>
</dbReference>
<organism evidence="13 14">
    <name type="scientific">Christensenella tenuis</name>
    <dbReference type="NCBI Taxonomy" id="2763033"/>
    <lineage>
        <taxon>Bacteria</taxon>
        <taxon>Bacillati</taxon>
        <taxon>Bacillota</taxon>
        <taxon>Clostridia</taxon>
        <taxon>Christensenellales</taxon>
        <taxon>Christensenellaceae</taxon>
        <taxon>Christensenella</taxon>
    </lineage>
</organism>
<dbReference type="InterPro" id="IPR005791">
    <property type="entry name" value="SecD"/>
</dbReference>
<reference evidence="13 14" key="1">
    <citation type="submission" date="2020-08" db="EMBL/GenBank/DDBJ databases">
        <title>Genome public.</title>
        <authorList>
            <person name="Liu C."/>
            <person name="Sun Q."/>
        </authorList>
    </citation>
    <scope>NUCLEOTIDE SEQUENCE [LARGE SCALE GENOMIC DNA]</scope>
    <source>
        <strain evidence="13 14">NSJ-35</strain>
    </source>
</reference>
<dbReference type="Gene3D" id="1.20.1640.10">
    <property type="entry name" value="Multidrug efflux transporter AcrB transmembrane domain"/>
    <property type="match status" value="1"/>
</dbReference>
<dbReference type="Pfam" id="PF02355">
    <property type="entry name" value="SecD_SecF_C"/>
    <property type="match status" value="1"/>
</dbReference>
<evidence type="ECO:0000256" key="1">
    <source>
        <dbReference type="ARBA" id="ARBA00004651"/>
    </source>
</evidence>
<dbReference type="HAMAP" id="MF_01463_B">
    <property type="entry name" value="SecD_B"/>
    <property type="match status" value="1"/>
</dbReference>
<dbReference type="PANTHER" id="PTHR30081:SF1">
    <property type="entry name" value="PROTEIN TRANSLOCASE SUBUNIT SECD"/>
    <property type="match status" value="1"/>
</dbReference>
<evidence type="ECO:0000313" key="13">
    <source>
        <dbReference type="EMBL" id="MBC5647099.1"/>
    </source>
</evidence>
<dbReference type="InterPro" id="IPR022813">
    <property type="entry name" value="SecD/SecF_arch_bac"/>
</dbReference>
<dbReference type="SUPFAM" id="SSF82866">
    <property type="entry name" value="Multidrug efflux transporter AcrB transmembrane domain"/>
    <property type="match status" value="1"/>
</dbReference>
<comment type="similarity">
    <text evidence="9">Belongs to the SecD/SecF family. SecD subfamily.</text>
</comment>
<evidence type="ECO:0000259" key="10">
    <source>
        <dbReference type="Pfam" id="PF02355"/>
    </source>
</evidence>
<dbReference type="Proteomes" id="UP000606889">
    <property type="component" value="Unassembled WGS sequence"/>
</dbReference>
<dbReference type="InterPro" id="IPR055344">
    <property type="entry name" value="SecD_SecF_C_bact"/>
</dbReference>
<comment type="caution">
    <text evidence="9">Lacks conserved residue(s) required for the propagation of feature annotation.</text>
</comment>
<evidence type="ECO:0000256" key="6">
    <source>
        <dbReference type="ARBA" id="ARBA00022989"/>
    </source>
</evidence>
<dbReference type="EMBL" id="JACOON010000001">
    <property type="protein sequence ID" value="MBC5647099.1"/>
    <property type="molecule type" value="Genomic_DNA"/>
</dbReference>
<keyword evidence="3 9" id="KW-1003">Cell membrane</keyword>
<evidence type="ECO:0000256" key="7">
    <source>
        <dbReference type="ARBA" id="ARBA00023010"/>
    </source>
</evidence>
<feature type="domain" description="SecDF P1 head subdomain" evidence="12">
    <location>
        <begin position="134"/>
        <end position="228"/>
    </location>
</feature>
<evidence type="ECO:0000256" key="5">
    <source>
        <dbReference type="ARBA" id="ARBA00022927"/>
    </source>
</evidence>
<evidence type="ECO:0000256" key="8">
    <source>
        <dbReference type="ARBA" id="ARBA00023136"/>
    </source>
</evidence>
<dbReference type="PANTHER" id="PTHR30081">
    <property type="entry name" value="PROTEIN-EXPORT MEMBRANE PROTEIN SEC"/>
    <property type="match status" value="1"/>
</dbReference>
<comment type="subcellular location">
    <subcellularLocation>
        <location evidence="1 9">Cell membrane</location>
        <topology evidence="1 9">Multi-pass membrane protein</topology>
    </subcellularLocation>
</comment>
<name>A0ABR7EBE6_9FIRM</name>
<feature type="transmembrane region" description="Helical" evidence="9">
    <location>
        <begin position="347"/>
        <end position="370"/>
    </location>
</feature>
<comment type="function">
    <text evidence="9">Part of the Sec protein translocase complex. Interacts with the SecYEG preprotein conducting channel. SecDF uses the proton motive force (PMF) to complete protein translocation after the ATP-dependent function of SecA.</text>
</comment>
<evidence type="ECO:0000256" key="4">
    <source>
        <dbReference type="ARBA" id="ARBA00022692"/>
    </source>
</evidence>
<evidence type="ECO:0000259" key="12">
    <source>
        <dbReference type="Pfam" id="PF22599"/>
    </source>
</evidence>
<sequence>MKKRSLVGIIVTFILIALLCFVVINGFSVGIYEIKPLNGIQQGLDLTGGVYTVYQAADTSIENFDDKMDGAILVLRDRLDAKGFTEATITKQGTDRIRVEIPINSTSDIQDPNEVAEFIGTPAKLEFVGPDGVTILEGSDIAKAQAGQRQDDLQYVVNFELTAEGAEKFAEATEKFVGQSISITIDGEAISSPTVNQAITGGKGEISGSFTAESAQNLAMQIESGALPLDLQEIEVRSISATLGAGALQNSIIAGLIGLAILFIFILIYYRLPGLVACMALIVYVCFVLLLLGSVPGVQLTLPGIAGIILGIGMAVDANVIIFERFKEEFRSGKTLRTSFNGGFQKAFVTILDSNITTLICAIVLAVFGTGTLKSFAYTLIISIVVSMISALAITRGILKMFINLNIKNPNVFMAKAKQLREAAKAAKEGGGAQ</sequence>
<feature type="transmembrane region" description="Helical" evidence="9">
    <location>
        <begin position="275"/>
        <end position="293"/>
    </location>
</feature>
<dbReference type="Gene3D" id="3.30.1360.200">
    <property type="match status" value="1"/>
</dbReference>
<keyword evidence="5 9" id="KW-0653">Protein transport</keyword>
<feature type="transmembrane region" description="Helical" evidence="9">
    <location>
        <begin position="305"/>
        <end position="326"/>
    </location>
</feature>
<dbReference type="InterPro" id="IPR054384">
    <property type="entry name" value="SecDF_P1_head"/>
</dbReference>
<evidence type="ECO:0000256" key="3">
    <source>
        <dbReference type="ARBA" id="ARBA00022475"/>
    </source>
</evidence>
<comment type="subunit">
    <text evidence="9">Forms a complex with SecF. Part of the essential Sec protein translocation apparatus which comprises SecA, SecYEG and auxiliary proteins SecDF. Other proteins may also be involved.</text>
</comment>
<feature type="domain" description="Protein translocase subunit SecDF P1" evidence="11">
    <location>
        <begin position="68"/>
        <end position="130"/>
    </location>
</feature>
<keyword evidence="8 9" id="KW-0472">Membrane</keyword>
<accession>A0ABR7EBE6</accession>